<feature type="transmembrane region" description="Helical" evidence="2">
    <location>
        <begin position="96"/>
        <end position="117"/>
    </location>
</feature>
<feature type="transmembrane region" description="Helical" evidence="2">
    <location>
        <begin position="33"/>
        <end position="51"/>
    </location>
</feature>
<accession>R9LIE1</accession>
<feature type="transmembrane region" description="Helical" evidence="2">
    <location>
        <begin position="177"/>
        <end position="197"/>
    </location>
</feature>
<keyword evidence="2" id="KW-0812">Transmembrane</keyword>
<evidence type="ECO:0000256" key="1">
    <source>
        <dbReference type="SAM" id="MobiDB-lite"/>
    </source>
</evidence>
<sequence>MVTIRRLQTYIGQRQTGGIGLQRWRMLGYPEKWILYAVLFMFTVIGMKYAISTRLPDGGRPPYLFLIWNVFLAWIPLGLAVLLDVIHLIPSRTVKVALGVPVGLLWLFFYPNAAYLITDLLHPFNRYPIAAGTRFWEELLFWDHLLTLLFAALLGLALATVSLASVHHLVRRAGGSLAGWAFAVLVLLLSSFGIYLGRFIRWNSWDLLRHPGYVLEETLAYFTDAANVAHMVGFCKWIFLITFFCYVVHYGLARMYHTSERGQGIRGNRKIEARSGGMGHDGNERAAAAAVSSPGK</sequence>
<feature type="transmembrane region" description="Helical" evidence="2">
    <location>
        <begin position="145"/>
        <end position="165"/>
    </location>
</feature>
<dbReference type="Pfam" id="PF07099">
    <property type="entry name" value="DUF1361"/>
    <property type="match status" value="1"/>
</dbReference>
<comment type="caution">
    <text evidence="3">The sequence shown here is derived from an EMBL/GenBank/DDBJ whole genome shotgun (WGS) entry which is preliminary data.</text>
</comment>
<feature type="region of interest" description="Disordered" evidence="1">
    <location>
        <begin position="274"/>
        <end position="296"/>
    </location>
</feature>
<keyword evidence="2" id="KW-0472">Membrane</keyword>
<reference evidence="3 4" key="1">
    <citation type="submission" date="2013-04" db="EMBL/GenBank/DDBJ databases">
        <title>The Genome Sequence of Paenibacillus barengoltzii G22.</title>
        <authorList>
            <consortium name="The Broad Institute Genomics Platform"/>
            <consortium name="The Broad Institute Genome Sequencing Center for Infectious Disease"/>
            <person name="Earl A."/>
            <person name="Xavier R."/>
            <person name="Elson C."/>
            <person name="Duck W."/>
            <person name="Walker B."/>
            <person name="Young S."/>
            <person name="Zeng Q."/>
            <person name="Gargeya S."/>
            <person name="Fitzgerald M."/>
            <person name="Haas B."/>
            <person name="Abouelleil A."/>
            <person name="Allen A.W."/>
            <person name="Alvarado L."/>
            <person name="Arachchi H.M."/>
            <person name="Berlin A.M."/>
            <person name="Chapman S.B."/>
            <person name="Gainer-Dewar J."/>
            <person name="Goldberg J."/>
            <person name="Griggs A."/>
            <person name="Gujja S."/>
            <person name="Hansen M."/>
            <person name="Howarth C."/>
            <person name="Imamovic A."/>
            <person name="Ireland A."/>
            <person name="Larimer J."/>
            <person name="McCowan C."/>
            <person name="Murphy C."/>
            <person name="Pearson M."/>
            <person name="Poon T.W."/>
            <person name="Priest M."/>
            <person name="Roberts A."/>
            <person name="Saif S."/>
            <person name="Shea T."/>
            <person name="Sisk P."/>
            <person name="Sykes S."/>
            <person name="Wortman J."/>
            <person name="Nusbaum C."/>
            <person name="Birren B."/>
        </authorList>
    </citation>
    <scope>NUCLEOTIDE SEQUENCE [LARGE SCALE GENOMIC DNA]</scope>
    <source>
        <strain evidence="3 4">G22</strain>
    </source>
</reference>
<organism evidence="3 4">
    <name type="scientific">Paenibacillus barengoltzii G22</name>
    <dbReference type="NCBI Taxonomy" id="1235795"/>
    <lineage>
        <taxon>Bacteria</taxon>
        <taxon>Bacillati</taxon>
        <taxon>Bacillota</taxon>
        <taxon>Bacilli</taxon>
        <taxon>Bacillales</taxon>
        <taxon>Paenibacillaceae</taxon>
        <taxon>Paenibacillus</taxon>
    </lineage>
</organism>
<proteinExistence type="predicted"/>
<dbReference type="PATRIC" id="fig|1235795.3.peg.385"/>
<dbReference type="AlphaFoldDB" id="R9LIE1"/>
<feature type="transmembrane region" description="Helical" evidence="2">
    <location>
        <begin position="63"/>
        <end position="89"/>
    </location>
</feature>
<dbReference type="InterPro" id="IPR009793">
    <property type="entry name" value="DUF1361"/>
</dbReference>
<protein>
    <recommendedName>
        <fullName evidence="5">DUF1361 domain-containing protein</fullName>
    </recommendedName>
</protein>
<evidence type="ECO:0000313" key="3">
    <source>
        <dbReference type="EMBL" id="EOS58495.1"/>
    </source>
</evidence>
<name>R9LIE1_9BACL</name>
<dbReference type="Proteomes" id="UP000019598">
    <property type="component" value="Unassembled WGS sequence"/>
</dbReference>
<dbReference type="STRING" id="1235795.C812_00414"/>
<dbReference type="HOGENOM" id="CLU_081833_1_0_9"/>
<evidence type="ECO:0000256" key="2">
    <source>
        <dbReference type="SAM" id="Phobius"/>
    </source>
</evidence>
<evidence type="ECO:0000313" key="4">
    <source>
        <dbReference type="Proteomes" id="UP000019598"/>
    </source>
</evidence>
<keyword evidence="2" id="KW-1133">Transmembrane helix</keyword>
<evidence type="ECO:0008006" key="5">
    <source>
        <dbReference type="Google" id="ProtNLM"/>
    </source>
</evidence>
<dbReference type="EMBL" id="ASSZ01000008">
    <property type="protein sequence ID" value="EOS58495.1"/>
    <property type="molecule type" value="Genomic_DNA"/>
</dbReference>
<gene>
    <name evidence="3" type="ORF">C812_00414</name>
</gene>
<feature type="transmembrane region" description="Helical" evidence="2">
    <location>
        <begin position="228"/>
        <end position="252"/>
    </location>
</feature>